<sequence>MIEETALLRSIHLMFEVFHYVRSSERIGRPPVLSLALLQQFRSLAYEHLIAEEEKTGNRTTRWTYCSGENRGDIGLAEVASKIGQEGTDSRLAMSIQIQICRHLNNRLSAENTEEAGRHEAMSFPVQLAVNASRFSIRKSSTAGGRASLF</sequence>
<evidence type="ECO:0000313" key="1">
    <source>
        <dbReference type="EMBL" id="GIY44479.1"/>
    </source>
</evidence>
<evidence type="ECO:0000313" key="2">
    <source>
        <dbReference type="Proteomes" id="UP001054945"/>
    </source>
</evidence>
<dbReference type="Proteomes" id="UP001054945">
    <property type="component" value="Unassembled WGS sequence"/>
</dbReference>
<name>A0AAV4TE73_CAEEX</name>
<dbReference type="EMBL" id="BPLR01011148">
    <property type="protein sequence ID" value="GIY44479.1"/>
    <property type="molecule type" value="Genomic_DNA"/>
</dbReference>
<reference evidence="1 2" key="1">
    <citation type="submission" date="2021-06" db="EMBL/GenBank/DDBJ databases">
        <title>Caerostris extrusa draft genome.</title>
        <authorList>
            <person name="Kono N."/>
            <person name="Arakawa K."/>
        </authorList>
    </citation>
    <scope>NUCLEOTIDE SEQUENCE [LARGE SCALE GENOMIC DNA]</scope>
</reference>
<protein>
    <submittedName>
        <fullName evidence="1">Uncharacterized protein</fullName>
    </submittedName>
</protein>
<keyword evidence="2" id="KW-1185">Reference proteome</keyword>
<gene>
    <name evidence="1" type="ORF">CEXT_68941</name>
</gene>
<proteinExistence type="predicted"/>
<dbReference type="AlphaFoldDB" id="A0AAV4TE73"/>
<accession>A0AAV4TE73</accession>
<organism evidence="1 2">
    <name type="scientific">Caerostris extrusa</name>
    <name type="common">Bark spider</name>
    <name type="synonym">Caerostris bankana</name>
    <dbReference type="NCBI Taxonomy" id="172846"/>
    <lineage>
        <taxon>Eukaryota</taxon>
        <taxon>Metazoa</taxon>
        <taxon>Ecdysozoa</taxon>
        <taxon>Arthropoda</taxon>
        <taxon>Chelicerata</taxon>
        <taxon>Arachnida</taxon>
        <taxon>Araneae</taxon>
        <taxon>Araneomorphae</taxon>
        <taxon>Entelegynae</taxon>
        <taxon>Araneoidea</taxon>
        <taxon>Araneidae</taxon>
        <taxon>Caerostris</taxon>
    </lineage>
</organism>
<comment type="caution">
    <text evidence="1">The sequence shown here is derived from an EMBL/GenBank/DDBJ whole genome shotgun (WGS) entry which is preliminary data.</text>
</comment>